<keyword evidence="1" id="KW-0472">Membrane</keyword>
<organism evidence="2 3">
    <name type="scientific">Pseudoloma neurophilia</name>
    <dbReference type="NCBI Taxonomy" id="146866"/>
    <lineage>
        <taxon>Eukaryota</taxon>
        <taxon>Fungi</taxon>
        <taxon>Fungi incertae sedis</taxon>
        <taxon>Microsporidia</taxon>
        <taxon>Pseudoloma</taxon>
    </lineage>
</organism>
<evidence type="ECO:0000313" key="3">
    <source>
        <dbReference type="Proteomes" id="UP000051530"/>
    </source>
</evidence>
<dbReference type="Proteomes" id="UP000051530">
    <property type="component" value="Unassembled WGS sequence"/>
</dbReference>
<protein>
    <submittedName>
        <fullName evidence="2">Putative transporter</fullName>
    </submittedName>
</protein>
<keyword evidence="1" id="KW-0812">Transmembrane</keyword>
<evidence type="ECO:0000256" key="1">
    <source>
        <dbReference type="SAM" id="Phobius"/>
    </source>
</evidence>
<dbReference type="EMBL" id="LGUB01000522">
    <property type="protein sequence ID" value="KRH93034.1"/>
    <property type="molecule type" value="Genomic_DNA"/>
</dbReference>
<feature type="transmembrane region" description="Helical" evidence="1">
    <location>
        <begin position="48"/>
        <end position="68"/>
    </location>
</feature>
<feature type="transmembrane region" description="Helical" evidence="1">
    <location>
        <begin position="21"/>
        <end position="42"/>
    </location>
</feature>
<accession>A0A0R0LUS9</accession>
<gene>
    <name evidence="2" type="ORF">M153_17090001446</name>
</gene>
<keyword evidence="1" id="KW-1133">Transmembrane helix</keyword>
<feature type="transmembrane region" description="Helical" evidence="1">
    <location>
        <begin position="75"/>
        <end position="93"/>
    </location>
</feature>
<evidence type="ECO:0000313" key="2">
    <source>
        <dbReference type="EMBL" id="KRH93034.1"/>
    </source>
</evidence>
<sequence>MEAQLEKIREKQVFTKVYQLTILYILEMTFFAFELLIVGKFANLTIISTQKAITISCNSLYIISALIFRRTVQFRLYPVVFAYTICIPFLNPFSNRKFLLFFELAHVLVIVIRGIWVLLFYKSFQNIFDWQNFLKFKSNKRLIGKYNLILFFKLILKKLTKTKLT</sequence>
<comment type="caution">
    <text evidence="2">The sequence shown here is derived from an EMBL/GenBank/DDBJ whole genome shotgun (WGS) entry which is preliminary data.</text>
</comment>
<reference evidence="2 3" key="1">
    <citation type="submission" date="2015-07" db="EMBL/GenBank/DDBJ databases">
        <title>The genome of Pseudoloma neurophilia, a relevant intracellular parasite of the zebrafish.</title>
        <authorList>
            <person name="Ndikumana S."/>
            <person name="Pelin A."/>
            <person name="Sanders J."/>
            <person name="Corradi N."/>
        </authorList>
    </citation>
    <scope>NUCLEOTIDE SEQUENCE [LARGE SCALE GENOMIC DNA]</scope>
    <source>
        <strain evidence="2 3">MK1</strain>
    </source>
</reference>
<proteinExistence type="predicted"/>
<keyword evidence="3" id="KW-1185">Reference proteome</keyword>
<dbReference type="AlphaFoldDB" id="A0A0R0LUS9"/>
<name>A0A0R0LUS9_9MICR</name>
<feature type="transmembrane region" description="Helical" evidence="1">
    <location>
        <begin position="99"/>
        <end position="121"/>
    </location>
</feature>
<dbReference type="VEuPathDB" id="MicrosporidiaDB:M153_17090001446"/>